<reference evidence="2" key="1">
    <citation type="submission" date="2019-08" db="EMBL/GenBank/DDBJ databases">
        <authorList>
            <person name="Kucharzyk K."/>
            <person name="Murdoch R.W."/>
            <person name="Higgins S."/>
            <person name="Loffler F."/>
        </authorList>
    </citation>
    <scope>NUCLEOTIDE SEQUENCE</scope>
</reference>
<protein>
    <submittedName>
        <fullName evidence="2">Magnesium-transporting ATPase, P-type 1</fullName>
    </submittedName>
</protein>
<evidence type="ECO:0000313" key="2">
    <source>
        <dbReference type="EMBL" id="MPN29327.1"/>
    </source>
</evidence>
<keyword evidence="1" id="KW-0812">Transmembrane</keyword>
<proteinExistence type="predicted"/>
<organism evidence="2">
    <name type="scientific">bioreactor metagenome</name>
    <dbReference type="NCBI Taxonomy" id="1076179"/>
    <lineage>
        <taxon>unclassified sequences</taxon>
        <taxon>metagenomes</taxon>
        <taxon>ecological metagenomes</taxon>
    </lineage>
</organism>
<feature type="transmembrane region" description="Helical" evidence="1">
    <location>
        <begin position="12"/>
        <end position="36"/>
    </location>
</feature>
<name>A0A645GR03_9ZZZZ</name>
<feature type="transmembrane region" description="Helical" evidence="1">
    <location>
        <begin position="42"/>
        <end position="59"/>
    </location>
</feature>
<dbReference type="EMBL" id="VSSQ01079953">
    <property type="protein sequence ID" value="MPN29327.1"/>
    <property type="molecule type" value="Genomic_DNA"/>
</dbReference>
<gene>
    <name evidence="2" type="primary">mgtA_17</name>
    <name evidence="2" type="ORF">SDC9_176779</name>
</gene>
<comment type="caution">
    <text evidence="2">The sequence shown here is derived from an EMBL/GenBank/DDBJ whole genome shotgun (WGS) entry which is preliminary data.</text>
</comment>
<keyword evidence="1" id="KW-0472">Membrane</keyword>
<evidence type="ECO:0000256" key="1">
    <source>
        <dbReference type="SAM" id="Phobius"/>
    </source>
</evidence>
<accession>A0A645GR03</accession>
<keyword evidence="1" id="KW-1133">Transmembrane helix</keyword>
<dbReference type="AlphaFoldDB" id="A0A645GR03"/>
<sequence>MASTADSIVPCPVRMMTGIIMACGIFIPMGPVAHYFKLQALPLSYFPMLVGLLLGYMLLTQAMKSFYTKRFGWQ</sequence>